<gene>
    <name evidence="9 11" type="primary">LSM8</name>
    <name evidence="11" type="ORF">Zm00014a_008632</name>
</gene>
<dbReference type="InterPro" id="IPR044642">
    <property type="entry name" value="PTHR15588"/>
</dbReference>
<evidence type="ECO:0000256" key="7">
    <source>
        <dbReference type="ARBA" id="ARBA00023242"/>
    </source>
</evidence>
<reference evidence="11 12" key="1">
    <citation type="journal article" date="2018" name="Nat. Genet.">
        <title>Extensive intraspecific gene order and gene structural variations between Mo17 and other maize genomes.</title>
        <authorList>
            <person name="Sun S."/>
            <person name="Zhou Y."/>
            <person name="Chen J."/>
            <person name="Shi J."/>
            <person name="Zhao H."/>
            <person name="Zhao H."/>
            <person name="Song W."/>
            <person name="Zhang M."/>
            <person name="Cui Y."/>
            <person name="Dong X."/>
            <person name="Liu H."/>
            <person name="Ma X."/>
            <person name="Jiao Y."/>
            <person name="Wang B."/>
            <person name="Wei X."/>
            <person name="Stein J.C."/>
            <person name="Glaubitz J.C."/>
            <person name="Lu F."/>
            <person name="Yu G."/>
            <person name="Liang C."/>
            <person name="Fengler K."/>
            <person name="Li B."/>
            <person name="Rafalski A."/>
            <person name="Schnable P.S."/>
            <person name="Ware D.H."/>
            <person name="Buckler E.S."/>
            <person name="Lai J."/>
        </authorList>
    </citation>
    <scope>NUCLEOTIDE SEQUENCE [LARGE SCALE GENOMIC DNA]</scope>
    <source>
        <strain evidence="12">cv. Missouri 17</strain>
        <tissue evidence="11">Seedling</tissue>
    </source>
</reference>
<comment type="function">
    <text evidence="9">Plays role in pre-mRNA splicing as component of the U4/U6-U5 tri-snRNP complex that is involved in spliceosome assembly, and as component of the precatalytic spliceosome (spliceosome B complex). The heptameric LSM2-8 complex binds specifically to the 3'-terminal U-tract of U6 snRNA.</text>
</comment>
<dbReference type="GO" id="GO:0005681">
    <property type="term" value="C:spliceosomal complex"/>
    <property type="evidence" value="ECO:0007669"/>
    <property type="project" value="UniProtKB-KW"/>
</dbReference>
<dbReference type="InterPro" id="IPR047575">
    <property type="entry name" value="Sm"/>
</dbReference>
<dbReference type="GO" id="GO:0000398">
    <property type="term" value="P:mRNA splicing, via spliceosome"/>
    <property type="evidence" value="ECO:0007669"/>
    <property type="project" value="UniProtKB-UniRule"/>
</dbReference>
<comment type="subcellular location">
    <subcellularLocation>
        <location evidence="1 9">Nucleus</location>
    </subcellularLocation>
</comment>
<dbReference type="GO" id="GO:0046540">
    <property type="term" value="C:U4/U6 x U5 tri-snRNP complex"/>
    <property type="evidence" value="ECO:0007669"/>
    <property type="project" value="UniProtKB-UniRule"/>
</dbReference>
<dbReference type="ExpressionAtlas" id="A0A3L6ECY1">
    <property type="expression patterns" value="baseline and differential"/>
</dbReference>
<evidence type="ECO:0000256" key="3">
    <source>
        <dbReference type="ARBA" id="ARBA00022664"/>
    </source>
</evidence>
<proteinExistence type="inferred from homology"/>
<dbReference type="SMART" id="SM00651">
    <property type="entry name" value="Sm"/>
    <property type="match status" value="1"/>
</dbReference>
<organism evidence="11 12">
    <name type="scientific">Zea mays</name>
    <name type="common">Maize</name>
    <dbReference type="NCBI Taxonomy" id="4577"/>
    <lineage>
        <taxon>Eukaryota</taxon>
        <taxon>Viridiplantae</taxon>
        <taxon>Streptophyta</taxon>
        <taxon>Embryophyta</taxon>
        <taxon>Tracheophyta</taxon>
        <taxon>Spermatophyta</taxon>
        <taxon>Magnoliopsida</taxon>
        <taxon>Liliopsida</taxon>
        <taxon>Poales</taxon>
        <taxon>Poaceae</taxon>
        <taxon>PACMAD clade</taxon>
        <taxon>Panicoideae</taxon>
        <taxon>Andropogonodae</taxon>
        <taxon>Andropogoneae</taxon>
        <taxon>Tripsacinae</taxon>
        <taxon>Zea</taxon>
    </lineage>
</organism>
<dbReference type="InterPro" id="IPR010920">
    <property type="entry name" value="LSM_dom_sf"/>
</dbReference>
<accession>A0A3L6ECY1</accession>
<dbReference type="AlphaFoldDB" id="A0A3L6ECY1"/>
<dbReference type="EMBL" id="NCVQ01000007">
    <property type="protein sequence ID" value="PWZ18640.1"/>
    <property type="molecule type" value="Genomic_DNA"/>
</dbReference>
<keyword evidence="5 9" id="KW-0694">RNA-binding</keyword>
<dbReference type="SUPFAM" id="SSF50182">
    <property type="entry name" value="Sm-like ribonucleoproteins"/>
    <property type="match status" value="1"/>
</dbReference>
<evidence type="ECO:0000256" key="6">
    <source>
        <dbReference type="ARBA" id="ARBA00023187"/>
    </source>
</evidence>
<dbReference type="Gene3D" id="2.30.30.100">
    <property type="match status" value="1"/>
</dbReference>
<keyword evidence="8 9" id="KW-0687">Ribonucleoprotein</keyword>
<evidence type="ECO:0000256" key="9">
    <source>
        <dbReference type="RuleBase" id="RU365048"/>
    </source>
</evidence>
<dbReference type="PANTHER" id="PTHR15588">
    <property type="entry name" value="LSM1"/>
    <property type="match status" value="1"/>
</dbReference>
<evidence type="ECO:0000256" key="1">
    <source>
        <dbReference type="ARBA" id="ARBA00004123"/>
    </source>
</evidence>
<dbReference type="Pfam" id="PF01423">
    <property type="entry name" value="LSM"/>
    <property type="match status" value="1"/>
</dbReference>
<dbReference type="GO" id="GO:0005688">
    <property type="term" value="C:U6 snRNP"/>
    <property type="evidence" value="ECO:0007669"/>
    <property type="project" value="UniProtKB-UniRule"/>
</dbReference>
<name>A0A3L6ECY1_MAIZE</name>
<keyword evidence="3 9" id="KW-0507">mRNA processing</keyword>
<evidence type="ECO:0000256" key="4">
    <source>
        <dbReference type="ARBA" id="ARBA00022728"/>
    </source>
</evidence>
<evidence type="ECO:0000256" key="2">
    <source>
        <dbReference type="ARBA" id="ARBA00006850"/>
    </source>
</evidence>
<dbReference type="InterPro" id="IPR001163">
    <property type="entry name" value="Sm_dom_euk/arc"/>
</dbReference>
<evidence type="ECO:0000256" key="5">
    <source>
        <dbReference type="ARBA" id="ARBA00022884"/>
    </source>
</evidence>
<keyword evidence="4 9" id="KW-0747">Spliceosome</keyword>
<evidence type="ECO:0000313" key="11">
    <source>
        <dbReference type="EMBL" id="PWZ18640.1"/>
    </source>
</evidence>
<keyword evidence="6 9" id="KW-0508">mRNA splicing</keyword>
<dbReference type="Proteomes" id="UP000251960">
    <property type="component" value="Chromosome 6"/>
</dbReference>
<comment type="caution">
    <text evidence="11">The sequence shown here is derived from an EMBL/GenBank/DDBJ whole genome shotgun (WGS) entry which is preliminary data.</text>
</comment>
<keyword evidence="7 9" id="KW-0539">Nucleus</keyword>
<evidence type="ECO:0000313" key="12">
    <source>
        <dbReference type="Proteomes" id="UP000251960"/>
    </source>
</evidence>
<comment type="subunit">
    <text evidence="9">LSm subunits form a heteromer with a doughnut shape.</text>
</comment>
<dbReference type="PROSITE" id="PS52002">
    <property type="entry name" value="SM"/>
    <property type="match status" value="1"/>
</dbReference>
<dbReference type="PANTHER" id="PTHR15588:SF9">
    <property type="entry name" value="U6 SNRNA-ASSOCIATED SM-LIKE PROTEIN LSM8"/>
    <property type="match status" value="1"/>
</dbReference>
<feature type="domain" description="Sm" evidence="10">
    <location>
        <begin position="3"/>
        <end position="79"/>
    </location>
</feature>
<evidence type="ECO:0000259" key="10">
    <source>
        <dbReference type="PROSITE" id="PS52002"/>
    </source>
</evidence>
<sequence length="129" mass="14178">MASGGPALEPLVDQVISVITNDGRNIVGTLRGFDQATNIILDESHERVYSRKEGVQQLVLGLYIIRGDNINTKYSAKLKLNLIVVCPAPNLLASSCEIFRSVVGEVDEELDSRLDMSKLRAHPLKPVIH</sequence>
<protein>
    <recommendedName>
        <fullName evidence="9">U6 snRNA-associated Sm-like protein LSm8</fullName>
    </recommendedName>
</protein>
<dbReference type="InterPro" id="IPR034103">
    <property type="entry name" value="Lsm8"/>
</dbReference>
<comment type="similarity">
    <text evidence="2 9">Belongs to the snRNP Sm proteins family.</text>
</comment>
<evidence type="ECO:0000256" key="8">
    <source>
        <dbReference type="ARBA" id="ARBA00023274"/>
    </source>
</evidence>
<dbReference type="GO" id="GO:0003723">
    <property type="term" value="F:RNA binding"/>
    <property type="evidence" value="ECO:0007669"/>
    <property type="project" value="UniProtKB-UniRule"/>
</dbReference>
<dbReference type="CDD" id="cd01727">
    <property type="entry name" value="LSm8"/>
    <property type="match status" value="1"/>
</dbReference>